<reference evidence="3" key="1">
    <citation type="submission" date="2022-07" db="EMBL/GenBank/DDBJ databases">
        <title>Genome analysis of Parmales, a sister group of diatoms, reveals the evolutionary specialization of diatoms from phago-mixotrophs to photoautotrophs.</title>
        <authorList>
            <person name="Ban H."/>
            <person name="Sato S."/>
            <person name="Yoshikawa S."/>
            <person name="Kazumasa Y."/>
            <person name="Nakamura Y."/>
            <person name="Ichinomiya M."/>
            <person name="Saitoh K."/>
            <person name="Sato N."/>
            <person name="Blanc-Mathieu R."/>
            <person name="Endo H."/>
            <person name="Kuwata A."/>
            <person name="Ogata H."/>
        </authorList>
    </citation>
    <scope>NUCLEOTIDE SEQUENCE</scope>
</reference>
<keyword evidence="4" id="KW-1185">Reference proteome</keyword>
<gene>
    <name evidence="3" type="ORF">TrRE_jg9436</name>
</gene>
<dbReference type="EMBL" id="BRXZ01002494">
    <property type="protein sequence ID" value="GMH63393.1"/>
    <property type="molecule type" value="Genomic_DNA"/>
</dbReference>
<protein>
    <recommendedName>
        <fullName evidence="2">USP domain-containing protein</fullName>
    </recommendedName>
</protein>
<evidence type="ECO:0000259" key="2">
    <source>
        <dbReference type="PROSITE" id="PS50235"/>
    </source>
</evidence>
<evidence type="ECO:0000313" key="4">
    <source>
        <dbReference type="Proteomes" id="UP001165082"/>
    </source>
</evidence>
<dbReference type="Gene3D" id="3.90.70.10">
    <property type="entry name" value="Cysteine proteinases"/>
    <property type="match status" value="1"/>
</dbReference>
<dbReference type="Pfam" id="PF00443">
    <property type="entry name" value="UCH"/>
    <property type="match status" value="1"/>
</dbReference>
<dbReference type="PANTHER" id="PTHR24006">
    <property type="entry name" value="UBIQUITIN CARBOXYL-TERMINAL HYDROLASE"/>
    <property type="match status" value="1"/>
</dbReference>
<dbReference type="InterPro" id="IPR028889">
    <property type="entry name" value="USP"/>
</dbReference>
<dbReference type="GO" id="GO:0005829">
    <property type="term" value="C:cytosol"/>
    <property type="evidence" value="ECO:0007669"/>
    <property type="project" value="TreeGrafter"/>
</dbReference>
<dbReference type="InterPro" id="IPR050164">
    <property type="entry name" value="Peptidase_C19"/>
</dbReference>
<dbReference type="SUPFAM" id="SSF54001">
    <property type="entry name" value="Cysteine proteinases"/>
    <property type="match status" value="1"/>
</dbReference>
<dbReference type="AlphaFoldDB" id="A0A9W7E2G3"/>
<sequence>MTLDLPPESYTPPSTDTRVHAYNSKAYYESKDAPTTTTSPAPPTGLTNESMTCFLNSLMQALFYTLPFRNAIYSSSSDPESPLVKSLAKLFATLEMTSRRAVSTKELTEAFGWGDSQRSYQSDIHELQTILFDSLSLPETITDLYEFEIKDQIEFVCSNPDCQYNNCRGQSQTMTELMISVSPGNFPRSLKDFEGLETLDGDNKIECDKCKTRSDAKKYQCVSTLPKVLNICLRRLEFCLQTLTRKRVHDSFEVPLTVELGEGLSSEESSSESSGEKTTTYHLNSAIVHSGTANGGHYYSYNRYPPNSNTHWVKCNDGVTTIFTNDEFKKVLKLAGSTVYMMVYIQDTETPVVPIPPSIATLVEADEKVWKKEKVSFDIKQKLVNVIVVDTDHKAVSGFPKMLMETQKAGPLIDYIAKTNYAEFVDECKFRLRKDSKGVQGETFNGREDETLLSLGTQEYSRSGRTVRFMIERTPKSGEWEDRKSDDIKLTCIVVDPRKVEGEIENPSETGIKYLRGRRKWLEEGDGEAGFSLLTDFYIGAASTVGDLKIRLGSTLNVDPHGIFVFADADRAPVSLNGPWDGPKSCRTALPAYYNREEGVYLCVYAASPWEGFTDEVWKGAYNVALNSLVYSYNDRSGWKDGFDLDEIGEPSSTYGSEVRVDQNKTFSDLMMAIREKEGLSPDFKFHLVQATGRKGLQVGHNLPSYPDVAISDVFKGEGSTFHVVLGEGLARSECWVQFNERGGEGGGKWRTRAYTMMNENGTTVLELKKELLAHLQGGVEDHRRIRFQCGRFCSVYMKDSHKVGEFESQRRQDSWVLKVTYSVLEEAEEVGENDHAVNVKIMDVGKRKVVGGGIVVVNVDKSTDVEDLCARLGEKYGGRVNGEVEISKFIPNKVKVGFAALLDDTKSVYAAWTRGPGDVWSNGLVDLEKLRKNRRPRGKSSRAAKPAQAESMQMSV</sequence>
<dbReference type="PANTHER" id="PTHR24006:SF827">
    <property type="entry name" value="UBIQUITIN CARBOXYL-TERMINAL HYDROLASE 34"/>
    <property type="match status" value="1"/>
</dbReference>
<dbReference type="GO" id="GO:0004843">
    <property type="term" value="F:cysteine-type deubiquitinase activity"/>
    <property type="evidence" value="ECO:0007669"/>
    <property type="project" value="InterPro"/>
</dbReference>
<dbReference type="Proteomes" id="UP001165082">
    <property type="component" value="Unassembled WGS sequence"/>
</dbReference>
<feature type="domain" description="USP" evidence="2">
    <location>
        <begin position="44"/>
        <end position="347"/>
    </location>
</feature>
<proteinExistence type="predicted"/>
<dbReference type="OrthoDB" id="206845at2759"/>
<organism evidence="3 4">
    <name type="scientific">Triparma retinervis</name>
    <dbReference type="NCBI Taxonomy" id="2557542"/>
    <lineage>
        <taxon>Eukaryota</taxon>
        <taxon>Sar</taxon>
        <taxon>Stramenopiles</taxon>
        <taxon>Ochrophyta</taxon>
        <taxon>Bolidophyceae</taxon>
        <taxon>Parmales</taxon>
        <taxon>Triparmaceae</taxon>
        <taxon>Triparma</taxon>
    </lineage>
</organism>
<comment type="caution">
    <text evidence="3">The sequence shown here is derived from an EMBL/GenBank/DDBJ whole genome shotgun (WGS) entry which is preliminary data.</text>
</comment>
<feature type="compositionally biased region" description="Basic residues" evidence="1">
    <location>
        <begin position="933"/>
        <end position="943"/>
    </location>
</feature>
<dbReference type="GO" id="GO:0005634">
    <property type="term" value="C:nucleus"/>
    <property type="evidence" value="ECO:0007669"/>
    <property type="project" value="TreeGrafter"/>
</dbReference>
<evidence type="ECO:0000313" key="3">
    <source>
        <dbReference type="EMBL" id="GMH63393.1"/>
    </source>
</evidence>
<dbReference type="PROSITE" id="PS50235">
    <property type="entry name" value="USP_3"/>
    <property type="match status" value="1"/>
</dbReference>
<dbReference type="GO" id="GO:0016579">
    <property type="term" value="P:protein deubiquitination"/>
    <property type="evidence" value="ECO:0007669"/>
    <property type="project" value="InterPro"/>
</dbReference>
<accession>A0A9W7E2G3</accession>
<evidence type="ECO:0000256" key="1">
    <source>
        <dbReference type="SAM" id="MobiDB-lite"/>
    </source>
</evidence>
<dbReference type="InterPro" id="IPR038765">
    <property type="entry name" value="Papain-like_cys_pep_sf"/>
</dbReference>
<feature type="region of interest" description="Disordered" evidence="1">
    <location>
        <begin position="933"/>
        <end position="957"/>
    </location>
</feature>
<dbReference type="InterPro" id="IPR001394">
    <property type="entry name" value="Peptidase_C19_UCH"/>
</dbReference>
<feature type="non-terminal residue" evidence="3">
    <location>
        <position position="957"/>
    </location>
</feature>
<name>A0A9W7E2G3_9STRA</name>